<organism evidence="3 4">
    <name type="scientific">Bifidobacterium choerinum</name>
    <dbReference type="NCBI Taxonomy" id="35760"/>
    <lineage>
        <taxon>Bacteria</taxon>
        <taxon>Bacillati</taxon>
        <taxon>Actinomycetota</taxon>
        <taxon>Actinomycetes</taxon>
        <taxon>Bifidobacteriales</taxon>
        <taxon>Bifidobacteriaceae</taxon>
        <taxon>Bifidobacterium</taxon>
    </lineage>
</organism>
<dbReference type="Proteomes" id="UP000028995">
    <property type="component" value="Unassembled WGS sequence"/>
</dbReference>
<keyword evidence="2" id="KW-0732">Signal</keyword>
<evidence type="ECO:0000313" key="4">
    <source>
        <dbReference type="Proteomes" id="UP000028995"/>
    </source>
</evidence>
<evidence type="ECO:0000256" key="2">
    <source>
        <dbReference type="SAM" id="SignalP"/>
    </source>
</evidence>
<name>A0A087ADT3_9BIFI</name>
<dbReference type="OrthoDB" id="3240077at2"/>
<feature type="chain" id="PRO_5039562875" evidence="2">
    <location>
        <begin position="20"/>
        <end position="670"/>
    </location>
</feature>
<dbReference type="EMBL" id="JGYU01000007">
    <property type="protein sequence ID" value="KFI56933.1"/>
    <property type="molecule type" value="Genomic_DNA"/>
</dbReference>
<dbReference type="eggNOG" id="COG1511">
    <property type="taxonomic scope" value="Bacteria"/>
</dbReference>
<dbReference type="RefSeq" id="WP_152595884.1">
    <property type="nucleotide sequence ID" value="NZ_JGYU01000007.1"/>
</dbReference>
<gene>
    <name evidence="3" type="ORF">BCHO_0607</name>
</gene>
<comment type="caution">
    <text evidence="3">The sequence shown here is derived from an EMBL/GenBank/DDBJ whole genome shotgun (WGS) entry which is preliminary data.</text>
</comment>
<keyword evidence="4" id="KW-1185">Reference proteome</keyword>
<feature type="region of interest" description="Disordered" evidence="1">
    <location>
        <begin position="513"/>
        <end position="543"/>
    </location>
</feature>
<proteinExistence type="predicted"/>
<feature type="signal peptide" evidence="2">
    <location>
        <begin position="1"/>
        <end position="19"/>
    </location>
</feature>
<evidence type="ECO:0000313" key="3">
    <source>
        <dbReference type="EMBL" id="KFI56933.1"/>
    </source>
</evidence>
<protein>
    <submittedName>
        <fullName evidence="3">Tubuliform spidroin</fullName>
    </submittedName>
</protein>
<accession>A0A087ADT3</accession>
<dbReference type="STRING" id="35760.BCHO_0607"/>
<evidence type="ECO:0000256" key="1">
    <source>
        <dbReference type="SAM" id="MobiDB-lite"/>
    </source>
</evidence>
<feature type="region of interest" description="Disordered" evidence="1">
    <location>
        <begin position="556"/>
        <end position="590"/>
    </location>
</feature>
<dbReference type="AlphaFoldDB" id="A0A087ADT3"/>
<reference evidence="3 4" key="1">
    <citation type="submission" date="2014-03" db="EMBL/GenBank/DDBJ databases">
        <title>Genomics of Bifidobacteria.</title>
        <authorList>
            <person name="Ventura M."/>
            <person name="Milani C."/>
            <person name="Lugli G.A."/>
        </authorList>
    </citation>
    <scope>NUCLEOTIDE SEQUENCE [LARGE SCALE GENOMIC DNA]</scope>
    <source>
        <strain evidence="3 4">LMG 10510</strain>
    </source>
</reference>
<sequence>MRRAWIRLCAAATVAACTAAPCAVAIAGAAEQAAAGIVSAAAAATRFARHDVFTMASGAGAHRYYLMTPSGGDVTTMTARGRLPWTVDVDYALNGPNVDMSALDGADGTVQIHLHIAPDQQADGAARRYARQLRLFAAFTMPANGAKDVSADDGAAVERHGDTIVVSSTAAPGKPLDMRVFVEATKFSMGDIAVAALSADSPAAYGDGLRALGAQSATLTEAVNKAGRSSDGSDDGANAAFLATLTQLRDQERTLAKQRIAELKKAHQRAFHDYMAAYVGSYTNHLSGSIGTKTQMTALMGTAGELKGETPLARAVTGLATAVNNVSDAYQHVGAADEVDRIITRIRQQGTSGLTEDLRQTAGEQARIGAQMYSDGQGQLSRAMIPYSMAYTDVYTSELNDLTGGDLARAGACKAEAIAATNARNGSGTLGDDMAGVDAAMATLASAREHTGAANAAEQILQRFPGELDGDDASGSGADIRMQLQPVLRDSPLMRAAYEQWLDDPLGGQARARRAARIADAEKRQQAAHGPKDMSTLVTPSSNDASAEISKYAGSVTKSIGGGGSSDAEDSGKSGKTGGDAQRQASKEISEDGWMALVDANPWERAFIAADTQPFIDEAVRIASARTALDLTADGLAKGGALADEVAKAPMRAGTGDVLDTRFLIVHGTR</sequence>